<comment type="caution">
    <text evidence="1">The sequence shown here is derived from an EMBL/GenBank/DDBJ whole genome shotgun (WGS) entry which is preliminary data.</text>
</comment>
<dbReference type="AlphaFoldDB" id="A0A0F9U3A3"/>
<reference evidence="1" key="1">
    <citation type="journal article" date="2015" name="Nature">
        <title>Complex archaea that bridge the gap between prokaryotes and eukaryotes.</title>
        <authorList>
            <person name="Spang A."/>
            <person name="Saw J.H."/>
            <person name="Jorgensen S.L."/>
            <person name="Zaremba-Niedzwiedzka K."/>
            <person name="Martijn J."/>
            <person name="Lind A.E."/>
            <person name="van Eijk R."/>
            <person name="Schleper C."/>
            <person name="Guy L."/>
            <person name="Ettema T.J."/>
        </authorList>
    </citation>
    <scope>NUCLEOTIDE SEQUENCE</scope>
</reference>
<accession>A0A0F9U3A3</accession>
<name>A0A0F9U3A3_9ZZZZ</name>
<proteinExistence type="predicted"/>
<organism evidence="1">
    <name type="scientific">marine sediment metagenome</name>
    <dbReference type="NCBI Taxonomy" id="412755"/>
    <lineage>
        <taxon>unclassified sequences</taxon>
        <taxon>metagenomes</taxon>
        <taxon>ecological metagenomes</taxon>
    </lineage>
</organism>
<protein>
    <submittedName>
        <fullName evidence="1">Uncharacterized protein</fullName>
    </submittedName>
</protein>
<evidence type="ECO:0000313" key="1">
    <source>
        <dbReference type="EMBL" id="KKN48138.1"/>
    </source>
</evidence>
<sequence length="130" mass="15482">MIKPSDLLRKRYDIKDSMLNQNMVLPFKVFKKDLIPLNQFDDANRKWLYIKTFDHKETEIGRIGWGLRKRLEEMEKRIIILEGELIWLSEQLQLAKTNPAEFIAQGADVFERISSKFIDILKSKKDKEEI</sequence>
<gene>
    <name evidence="1" type="ORF">LCGC14_0655820</name>
</gene>
<dbReference type="EMBL" id="LAZR01001236">
    <property type="protein sequence ID" value="KKN48138.1"/>
    <property type="molecule type" value="Genomic_DNA"/>
</dbReference>